<name>A0A830ZTB8_ERWAM</name>
<accession>A0A830ZTB8</accession>
<dbReference type="AlphaFoldDB" id="A0A830ZTB8"/>
<dbReference type="InterPro" id="IPR009883">
    <property type="entry name" value="YgfX"/>
</dbReference>
<reference evidence="2 3" key="1">
    <citation type="submission" date="2012-11" db="EMBL/GenBank/DDBJ databases">
        <authorList>
            <person name="Linke B."/>
        </authorList>
    </citation>
    <scope>NUCLEOTIDE SEQUENCE [LARGE SCALE GENOMIC DNA]</scope>
    <source>
        <strain evidence="3">CFBP 1232</strain>
    </source>
</reference>
<comment type="caution">
    <text evidence="2">The sequence shown here is derived from an EMBL/GenBank/DDBJ whole genome shotgun (WGS) entry which is preliminary data.</text>
</comment>
<keyword evidence="1" id="KW-0472">Membrane</keyword>
<sequence length="139" mass="16399">MVLWQCELRPSRLAQRFSLLLHGAVMLALLLPTWPASSGLVRMLLLVLVLLECIRSRRRIGRRQGDIALLEGHELRWRQREWCIISRPWLTGQAILLLLQDTHGQRERLWLFADGMEKRNWRQLRLQLLNSKVQGNGWC</sequence>
<dbReference type="RefSeq" id="WP_004161808.1">
    <property type="nucleotide sequence ID" value="NZ_BAYW01000019.1"/>
</dbReference>
<reference evidence="2 3" key="2">
    <citation type="submission" date="2013-04" db="EMBL/GenBank/DDBJ databases">
        <title>Comparative genomics of 12 strains of Erwinia amylovora identifies a pan-genome with a large conserved core and provides insights into host specificity.</title>
        <authorList>
            <person name="Mann R.A."/>
            <person name="Smits T.H.M."/>
            <person name="Buehlmann A."/>
            <person name="Blom J."/>
            <person name="Goesmann A."/>
            <person name="Frey J.E."/>
            <person name="Plummer K.M."/>
            <person name="Beer S.V."/>
            <person name="Luck J."/>
            <person name="Duffy B."/>
            <person name="Rodoni B."/>
        </authorList>
    </citation>
    <scope>NUCLEOTIDE SEQUENCE [LARGE SCALE GENOMIC DNA]</scope>
    <source>
        <strain evidence="3">CFBP 1232</strain>
    </source>
</reference>
<dbReference type="EMBL" id="CAPB01000007">
    <property type="protein sequence ID" value="CCO92631.1"/>
    <property type="molecule type" value="Genomic_DNA"/>
</dbReference>
<dbReference type="Pfam" id="PF07254">
    <property type="entry name" value="Cpta_toxin"/>
    <property type="match status" value="1"/>
</dbReference>
<dbReference type="GeneID" id="97604983"/>
<evidence type="ECO:0008006" key="4">
    <source>
        <dbReference type="Google" id="ProtNLM"/>
    </source>
</evidence>
<evidence type="ECO:0000256" key="1">
    <source>
        <dbReference type="SAM" id="Phobius"/>
    </source>
</evidence>
<proteinExistence type="predicted"/>
<evidence type="ECO:0000313" key="2">
    <source>
        <dbReference type="EMBL" id="CCO92631.1"/>
    </source>
</evidence>
<dbReference type="PIRSF" id="PIRSF020653">
    <property type="entry name" value="UCP020653"/>
    <property type="match status" value="1"/>
</dbReference>
<keyword evidence="1" id="KW-1133">Transmembrane helix</keyword>
<evidence type="ECO:0000313" key="3">
    <source>
        <dbReference type="Proteomes" id="UP000013111"/>
    </source>
</evidence>
<keyword evidence="1" id="KW-0812">Transmembrane</keyword>
<dbReference type="Proteomes" id="UP000013111">
    <property type="component" value="Unassembled WGS sequence"/>
</dbReference>
<organism evidence="2 3">
    <name type="scientific">Erwinia amylovora NBRC 12687 = CFBP 1232</name>
    <dbReference type="NCBI Taxonomy" id="1219359"/>
    <lineage>
        <taxon>Bacteria</taxon>
        <taxon>Pseudomonadati</taxon>
        <taxon>Pseudomonadota</taxon>
        <taxon>Gammaproteobacteria</taxon>
        <taxon>Enterobacterales</taxon>
        <taxon>Erwiniaceae</taxon>
        <taxon>Erwinia</taxon>
    </lineage>
</organism>
<feature type="transmembrane region" description="Helical" evidence="1">
    <location>
        <begin position="13"/>
        <end position="31"/>
    </location>
</feature>
<protein>
    <recommendedName>
        <fullName evidence="4">Toxin CptA</fullName>
    </recommendedName>
</protein>
<gene>
    <name evidence="2" type="ORF">BN437_0667</name>
</gene>